<organism evidence="1 2">
    <name type="scientific">Favolaschia claudopus</name>
    <dbReference type="NCBI Taxonomy" id="2862362"/>
    <lineage>
        <taxon>Eukaryota</taxon>
        <taxon>Fungi</taxon>
        <taxon>Dikarya</taxon>
        <taxon>Basidiomycota</taxon>
        <taxon>Agaricomycotina</taxon>
        <taxon>Agaricomycetes</taxon>
        <taxon>Agaricomycetidae</taxon>
        <taxon>Agaricales</taxon>
        <taxon>Marasmiineae</taxon>
        <taxon>Mycenaceae</taxon>
        <taxon>Favolaschia</taxon>
    </lineage>
</organism>
<accession>A0AAW0A0C8</accession>
<name>A0AAW0A0C8_9AGAR</name>
<evidence type="ECO:0000313" key="2">
    <source>
        <dbReference type="Proteomes" id="UP001362999"/>
    </source>
</evidence>
<dbReference type="Proteomes" id="UP001362999">
    <property type="component" value="Unassembled WGS sequence"/>
</dbReference>
<proteinExistence type="predicted"/>
<sequence length="656" mass="72666">MHQKVFSMPYGFGSEEWQNVRARNFISSLEECASVHTIQLTASFTKFHDFLRLLPDISSLETVEFTDSALRSAVNHIPELKALARFKPNLLFQPTPSTTKNSIPTRATDPSFIPMLSASEETRESIWTRILFFAMSIDDELRISTPRMYETRRTHTPEIQHTTFTCGTCAESAANTALLLILEQTIYNTSNGEPNIDPTFLSRTTTSVAPTSATNAARSAMPFQHTAEVSTKGITEVRSSIFAPRVSASYPPKSAPTRDKVEDNAPDASATCRVNCTALERRDLDTGSGDRIVAEGTTAEQRAVEFVQLIRNKKCFSVDKNGAKCTGISVLRAQNQTFNRHNHFVGCSGWTKDFPNHRSSVLPPDLDEHLFITAIHAAECHLAGMSESISEVTGSAASVLAHVPQRLALPHLYHSLHLTSKNAPRVATQLEQHKDTLGPCIHFIRSFHADTASLLAILSHATNLQFLVVSEWGREFQRGMESLSLPALHTVILPPYLRDLTPFLSFLENETHGGTLRRLLLPEDLDKMTPTPPPILDLCPNLVQLEFRGEYDPSQITGVKNEHRALRRISAMCMPPKLTNLDIDVRKFPALKEIHLRHLEWPTTERELAKSGCVAIAESLAEKGVAVIGLSGRAWVTRVKRGRRCGVAGGTPCLAL</sequence>
<keyword evidence="2" id="KW-1185">Reference proteome</keyword>
<dbReference type="AlphaFoldDB" id="A0AAW0A0C8"/>
<gene>
    <name evidence="1" type="ORF">R3P38DRAFT_3626099</name>
</gene>
<protein>
    <submittedName>
        <fullName evidence="1">Uncharacterized protein</fullName>
    </submittedName>
</protein>
<dbReference type="EMBL" id="JAWWNJ010000095">
    <property type="protein sequence ID" value="KAK6996840.1"/>
    <property type="molecule type" value="Genomic_DNA"/>
</dbReference>
<reference evidence="1 2" key="1">
    <citation type="journal article" date="2024" name="J Genomics">
        <title>Draft genome sequencing and assembly of Favolaschia claudopus CIRM-BRFM 2984 isolated from oak limbs.</title>
        <authorList>
            <person name="Navarro D."/>
            <person name="Drula E."/>
            <person name="Chaduli D."/>
            <person name="Cazenave R."/>
            <person name="Ahrendt S."/>
            <person name="Wang J."/>
            <person name="Lipzen A."/>
            <person name="Daum C."/>
            <person name="Barry K."/>
            <person name="Grigoriev I.V."/>
            <person name="Favel A."/>
            <person name="Rosso M.N."/>
            <person name="Martin F."/>
        </authorList>
    </citation>
    <scope>NUCLEOTIDE SEQUENCE [LARGE SCALE GENOMIC DNA]</scope>
    <source>
        <strain evidence="1 2">CIRM-BRFM 2984</strain>
    </source>
</reference>
<evidence type="ECO:0000313" key="1">
    <source>
        <dbReference type="EMBL" id="KAK6996840.1"/>
    </source>
</evidence>
<comment type="caution">
    <text evidence="1">The sequence shown here is derived from an EMBL/GenBank/DDBJ whole genome shotgun (WGS) entry which is preliminary data.</text>
</comment>